<comment type="caution">
    <text evidence="2">The sequence shown here is derived from an EMBL/GenBank/DDBJ whole genome shotgun (WGS) entry which is preliminary data.</text>
</comment>
<dbReference type="Proteomes" id="UP000094527">
    <property type="component" value="Unassembled WGS sequence"/>
</dbReference>
<dbReference type="EMBL" id="LJIJ01000474">
    <property type="protein sequence ID" value="ODM97092.1"/>
    <property type="molecule type" value="Genomic_DNA"/>
</dbReference>
<protein>
    <submittedName>
        <fullName evidence="2">Uncharacterized protein</fullName>
    </submittedName>
</protein>
<evidence type="ECO:0000313" key="3">
    <source>
        <dbReference type="Proteomes" id="UP000094527"/>
    </source>
</evidence>
<feature type="region of interest" description="Disordered" evidence="1">
    <location>
        <begin position="115"/>
        <end position="149"/>
    </location>
</feature>
<accession>A0A1D2MVW6</accession>
<feature type="compositionally biased region" description="Basic and acidic residues" evidence="1">
    <location>
        <begin position="42"/>
        <end position="52"/>
    </location>
</feature>
<sequence length="175" mass="19304">MRNAYSSTKSRLVLLTRNFGNSWSKMAQNLWKWDSDSESEGNDAKPNDKSSEIKTSAQPKLATSVPMNTGRFQVVAVPRSTCRGCYFATTTKYVNAHVKSIEKIQAQVEKLGVGDAENETSTTNVSDSVEGRASTGKRVSRLPPPPSNLMDDSEEELIFEFDNNSFFGSKPLNSP</sequence>
<proteinExistence type="predicted"/>
<evidence type="ECO:0000313" key="2">
    <source>
        <dbReference type="EMBL" id="ODM97092.1"/>
    </source>
</evidence>
<organism evidence="2 3">
    <name type="scientific">Orchesella cincta</name>
    <name type="common">Springtail</name>
    <name type="synonym">Podura cincta</name>
    <dbReference type="NCBI Taxonomy" id="48709"/>
    <lineage>
        <taxon>Eukaryota</taxon>
        <taxon>Metazoa</taxon>
        <taxon>Ecdysozoa</taxon>
        <taxon>Arthropoda</taxon>
        <taxon>Hexapoda</taxon>
        <taxon>Collembola</taxon>
        <taxon>Entomobryomorpha</taxon>
        <taxon>Entomobryoidea</taxon>
        <taxon>Orchesellidae</taxon>
        <taxon>Orchesellinae</taxon>
        <taxon>Orchesella</taxon>
    </lineage>
</organism>
<keyword evidence="3" id="KW-1185">Reference proteome</keyword>
<feature type="region of interest" description="Disordered" evidence="1">
    <location>
        <begin position="34"/>
        <end position="64"/>
    </location>
</feature>
<dbReference type="AlphaFoldDB" id="A0A1D2MVW6"/>
<reference evidence="2 3" key="1">
    <citation type="journal article" date="2016" name="Genome Biol. Evol.">
        <title>Gene Family Evolution Reflects Adaptation to Soil Environmental Stressors in the Genome of the Collembolan Orchesella cincta.</title>
        <authorList>
            <person name="Faddeeva-Vakhrusheva A."/>
            <person name="Derks M.F."/>
            <person name="Anvar S.Y."/>
            <person name="Agamennone V."/>
            <person name="Suring W."/>
            <person name="Smit S."/>
            <person name="van Straalen N.M."/>
            <person name="Roelofs D."/>
        </authorList>
    </citation>
    <scope>NUCLEOTIDE SEQUENCE [LARGE SCALE GENOMIC DNA]</scope>
    <source>
        <tissue evidence="2">Mixed pool</tissue>
    </source>
</reference>
<evidence type="ECO:0000256" key="1">
    <source>
        <dbReference type="SAM" id="MobiDB-lite"/>
    </source>
</evidence>
<gene>
    <name evidence="2" type="ORF">Ocin01_09586</name>
</gene>
<name>A0A1D2MVW6_ORCCI</name>